<evidence type="ECO:0000313" key="14">
    <source>
        <dbReference type="Proteomes" id="UP000239814"/>
    </source>
</evidence>
<gene>
    <name evidence="13" type="primary">pip</name>
    <name evidence="13" type="ORF">C6V83_13185</name>
</gene>
<feature type="active site" evidence="9">
    <location>
        <position position="279"/>
    </location>
</feature>
<dbReference type="Pfam" id="PF00561">
    <property type="entry name" value="Abhydrolase_1"/>
    <property type="match status" value="1"/>
</dbReference>
<evidence type="ECO:0000256" key="3">
    <source>
        <dbReference type="ARBA" id="ARBA00010088"/>
    </source>
</evidence>
<dbReference type="PRINTS" id="PR00793">
    <property type="entry name" value="PROAMNOPTASE"/>
</dbReference>
<accession>A0A2S0KHA0</accession>
<dbReference type="OrthoDB" id="9796770at2"/>
<dbReference type="InterPro" id="IPR005944">
    <property type="entry name" value="Pro_iminopeptidase"/>
</dbReference>
<keyword evidence="7 8" id="KW-0378">Hydrolase</keyword>
<evidence type="ECO:0000256" key="2">
    <source>
        <dbReference type="ARBA" id="ARBA00004496"/>
    </source>
</evidence>
<evidence type="ECO:0000259" key="12">
    <source>
        <dbReference type="Pfam" id="PF00561"/>
    </source>
</evidence>
<dbReference type="EMBL" id="CP027433">
    <property type="protein sequence ID" value="AVM01067.1"/>
    <property type="molecule type" value="Genomic_DNA"/>
</dbReference>
<dbReference type="GO" id="GO:0006508">
    <property type="term" value="P:proteolysis"/>
    <property type="evidence" value="ECO:0007669"/>
    <property type="project" value="UniProtKB-KW"/>
</dbReference>
<evidence type="ECO:0000256" key="6">
    <source>
        <dbReference type="ARBA" id="ARBA00022670"/>
    </source>
</evidence>
<feature type="active site" description="Nucleophile" evidence="9">
    <location>
        <position position="126"/>
    </location>
</feature>
<sequence length="336" mass="37237">MRGLYPAIEPHASGHLTVGDDQEIYWETSGNPDGKPVVFVHGGPGGGTSGEQRRFFDPDRYRIVLFDQRGCGRSRPHIEDLAGSSASGTRRPGADLSTNNTQALIGDMEKLREHLGIRRWQVFGGSWGSTLGLAYAQAHPDRVSELVLRGIFLLRRAEIDWYYNGGAAHLFPDEWEHYLAPIPEAERDGDLVQAYHRLLTGADREAARHAASAWTRWENRTSYLRPQSDSSPDPRFDLAFATIENHYFVNHGFLDDGQLLADIGKIAHIPGVIVQGRYDVVCPMRSAWDLHRAWPQAELHIVDDAGHASFEPGIVDRLVAATDQFAAAGDTPGGNR</sequence>
<dbReference type="NCBIfam" id="TIGR01249">
    <property type="entry name" value="pro_imino_pep_1"/>
    <property type="match status" value="1"/>
</dbReference>
<evidence type="ECO:0000256" key="11">
    <source>
        <dbReference type="SAM" id="MobiDB-lite"/>
    </source>
</evidence>
<feature type="region of interest" description="Disordered" evidence="11">
    <location>
        <begin position="76"/>
        <end position="99"/>
    </location>
</feature>
<dbReference type="PANTHER" id="PTHR43722">
    <property type="entry name" value="PROLINE IMINOPEPTIDASE"/>
    <property type="match status" value="1"/>
</dbReference>
<dbReference type="InterPro" id="IPR002410">
    <property type="entry name" value="Peptidase_S33"/>
</dbReference>
<dbReference type="Gene3D" id="3.40.50.1820">
    <property type="entry name" value="alpha/beta hydrolase"/>
    <property type="match status" value="1"/>
</dbReference>
<dbReference type="PIRSF" id="PIRSF006431">
    <property type="entry name" value="Pept_S33"/>
    <property type="match status" value="1"/>
</dbReference>
<evidence type="ECO:0000256" key="7">
    <source>
        <dbReference type="ARBA" id="ARBA00022801"/>
    </source>
</evidence>
<dbReference type="InterPro" id="IPR029058">
    <property type="entry name" value="AB_hydrolase_fold"/>
</dbReference>
<dbReference type="InterPro" id="IPR000073">
    <property type="entry name" value="AB_hydrolase_1"/>
</dbReference>
<evidence type="ECO:0000256" key="1">
    <source>
        <dbReference type="ARBA" id="ARBA00001585"/>
    </source>
</evidence>
<keyword evidence="14" id="KW-1185">Reference proteome</keyword>
<dbReference type="KEGG" id="git:C6V83_13185"/>
<feature type="domain" description="AB hydrolase-1" evidence="12">
    <location>
        <begin position="35"/>
        <end position="311"/>
    </location>
</feature>
<dbReference type="PANTHER" id="PTHR43722:SF1">
    <property type="entry name" value="PROLINE IMINOPEPTIDASE"/>
    <property type="match status" value="1"/>
</dbReference>
<organism evidence="13 14">
    <name type="scientific">Gordonia iterans</name>
    <dbReference type="NCBI Taxonomy" id="1004901"/>
    <lineage>
        <taxon>Bacteria</taxon>
        <taxon>Bacillati</taxon>
        <taxon>Actinomycetota</taxon>
        <taxon>Actinomycetes</taxon>
        <taxon>Mycobacteriales</taxon>
        <taxon>Gordoniaceae</taxon>
        <taxon>Gordonia</taxon>
    </lineage>
</organism>
<evidence type="ECO:0000256" key="8">
    <source>
        <dbReference type="PIRNR" id="PIRNR006431"/>
    </source>
</evidence>
<evidence type="ECO:0000256" key="5">
    <source>
        <dbReference type="ARBA" id="ARBA00022490"/>
    </source>
</evidence>
<name>A0A2S0KHA0_9ACTN</name>
<keyword evidence="4 8" id="KW-0031">Aminopeptidase</keyword>
<reference evidence="13 14" key="1">
    <citation type="submission" date="2018-03" db="EMBL/GenBank/DDBJ databases">
        <title>Characteristics and genome of n-alkane degrading marine bacteria Gordonia iterans isolated from crude oil contaminated in Tae-an, South Korea.</title>
        <authorList>
            <person name="Lee S.-S."/>
            <person name="Kim H."/>
        </authorList>
    </citation>
    <scope>NUCLEOTIDE SEQUENCE [LARGE SCALE GENOMIC DNA]</scope>
    <source>
        <strain evidence="13 14">Co17</strain>
    </source>
</reference>
<dbReference type="SUPFAM" id="SSF53474">
    <property type="entry name" value="alpha/beta-Hydrolases"/>
    <property type="match status" value="1"/>
</dbReference>
<evidence type="ECO:0000256" key="4">
    <source>
        <dbReference type="ARBA" id="ARBA00022438"/>
    </source>
</evidence>
<feature type="active site" description="Proton donor" evidence="9">
    <location>
        <position position="307"/>
    </location>
</feature>
<evidence type="ECO:0000313" key="13">
    <source>
        <dbReference type="EMBL" id="AVM01067.1"/>
    </source>
</evidence>
<evidence type="ECO:0000256" key="10">
    <source>
        <dbReference type="RuleBase" id="RU003421"/>
    </source>
</evidence>
<dbReference type="GO" id="GO:0005737">
    <property type="term" value="C:cytoplasm"/>
    <property type="evidence" value="ECO:0007669"/>
    <property type="project" value="UniProtKB-SubCell"/>
</dbReference>
<comment type="catalytic activity">
    <reaction evidence="1 8 10">
        <text>Release of N-terminal proline from a peptide.</text>
        <dbReference type="EC" id="3.4.11.5"/>
    </reaction>
</comment>
<dbReference type="RefSeq" id="WP_105942778.1">
    <property type="nucleotide sequence ID" value="NZ_CP027433.1"/>
</dbReference>
<dbReference type="Proteomes" id="UP000239814">
    <property type="component" value="Chromosome"/>
</dbReference>
<keyword evidence="5 8" id="KW-0963">Cytoplasm</keyword>
<dbReference type="EC" id="3.4.11.5" evidence="8 10"/>
<protein>
    <recommendedName>
        <fullName evidence="8 10">Proline iminopeptidase</fullName>
        <shortName evidence="8">PIP</shortName>
        <ecNumber evidence="8 10">3.4.11.5</ecNumber>
    </recommendedName>
    <alternativeName>
        <fullName evidence="8">Prolyl aminopeptidase</fullName>
    </alternativeName>
</protein>
<comment type="similarity">
    <text evidence="3 8 10">Belongs to the peptidase S33 family.</text>
</comment>
<keyword evidence="6 8" id="KW-0645">Protease</keyword>
<proteinExistence type="inferred from homology"/>
<comment type="subcellular location">
    <subcellularLocation>
        <location evidence="2 8">Cytoplasm</location>
    </subcellularLocation>
</comment>
<dbReference type="AlphaFoldDB" id="A0A2S0KHA0"/>
<dbReference type="GO" id="GO:0004177">
    <property type="term" value="F:aminopeptidase activity"/>
    <property type="evidence" value="ECO:0007669"/>
    <property type="project" value="UniProtKB-UniRule"/>
</dbReference>
<evidence type="ECO:0000256" key="9">
    <source>
        <dbReference type="PIRSR" id="PIRSR006431-1"/>
    </source>
</evidence>